<evidence type="ECO:0000256" key="1">
    <source>
        <dbReference type="ARBA" id="ARBA00012513"/>
    </source>
</evidence>
<evidence type="ECO:0000256" key="8">
    <source>
        <dbReference type="ARBA" id="ARBA00048679"/>
    </source>
</evidence>
<proteinExistence type="predicted"/>
<keyword evidence="11" id="KW-1185">Reference proteome</keyword>
<evidence type="ECO:0000313" key="11">
    <source>
        <dbReference type="Proteomes" id="UP000296049"/>
    </source>
</evidence>
<organism evidence="10 11">
    <name type="scientific">Anas platyrhynchos</name>
    <name type="common">Mallard</name>
    <name type="synonym">Anas boschas</name>
    <dbReference type="NCBI Taxonomy" id="8839"/>
    <lineage>
        <taxon>Eukaryota</taxon>
        <taxon>Metazoa</taxon>
        <taxon>Chordata</taxon>
        <taxon>Craniata</taxon>
        <taxon>Vertebrata</taxon>
        <taxon>Euteleostomi</taxon>
        <taxon>Archelosauria</taxon>
        <taxon>Archosauria</taxon>
        <taxon>Dinosauria</taxon>
        <taxon>Saurischia</taxon>
        <taxon>Theropoda</taxon>
        <taxon>Coelurosauria</taxon>
        <taxon>Aves</taxon>
        <taxon>Neognathae</taxon>
        <taxon>Galloanserae</taxon>
        <taxon>Anseriformes</taxon>
        <taxon>Anatidae</taxon>
        <taxon>Anatinae</taxon>
        <taxon>Anas</taxon>
    </lineage>
</organism>
<dbReference type="InterPro" id="IPR050588">
    <property type="entry name" value="WNK_Ser-Thr_kinase"/>
</dbReference>
<protein>
    <recommendedName>
        <fullName evidence="1">non-specific serine/threonine protein kinase</fullName>
        <ecNumber evidence="1">2.7.11.1</ecNumber>
    </recommendedName>
</protein>
<keyword evidence="2" id="KW-0723">Serine/threonine-protein kinase</keyword>
<keyword evidence="5 10" id="KW-0418">Kinase</keyword>
<keyword evidence="4" id="KW-0547">Nucleotide-binding</keyword>
<evidence type="ECO:0000256" key="4">
    <source>
        <dbReference type="ARBA" id="ARBA00022741"/>
    </source>
</evidence>
<dbReference type="InterPro" id="IPR024678">
    <property type="entry name" value="Kinase_OSR1/WNK_CCT"/>
</dbReference>
<dbReference type="Gene3D" id="3.10.20.90">
    <property type="entry name" value="Phosphatidylinositol 3-kinase Catalytic Subunit, Chain A, domain 1"/>
    <property type="match status" value="1"/>
</dbReference>
<comment type="catalytic activity">
    <reaction evidence="8">
        <text>L-seryl-[protein] + ATP = O-phospho-L-seryl-[protein] + ADP + H(+)</text>
        <dbReference type="Rhea" id="RHEA:17989"/>
        <dbReference type="Rhea" id="RHEA-COMP:9863"/>
        <dbReference type="Rhea" id="RHEA-COMP:11604"/>
        <dbReference type="ChEBI" id="CHEBI:15378"/>
        <dbReference type="ChEBI" id="CHEBI:29999"/>
        <dbReference type="ChEBI" id="CHEBI:30616"/>
        <dbReference type="ChEBI" id="CHEBI:83421"/>
        <dbReference type="ChEBI" id="CHEBI:456216"/>
        <dbReference type="EC" id="2.7.11.1"/>
    </reaction>
</comment>
<reference evidence="11" key="1">
    <citation type="journal article" date="2013" name="Nat. Genet.">
        <title>The duck genome and transcriptome provide insight into an avian influenza virus reservoir species.</title>
        <authorList>
            <person name="Huang Y."/>
            <person name="Li Y."/>
            <person name="Burt D.W."/>
            <person name="Chen H."/>
            <person name="Zhang Y."/>
            <person name="Qian W."/>
            <person name="Kim H."/>
            <person name="Gan S."/>
            <person name="Zhao Y."/>
            <person name="Li J."/>
            <person name="Yi K."/>
            <person name="Feng H."/>
            <person name="Zhu P."/>
            <person name="Li B."/>
            <person name="Liu Q."/>
            <person name="Fairley S."/>
            <person name="Magor K.E."/>
            <person name="Du Z."/>
            <person name="Hu X."/>
            <person name="Goodman L."/>
            <person name="Tafer H."/>
            <person name="Vignal A."/>
            <person name="Lee T."/>
            <person name="Kim K.W."/>
            <person name="Sheng Z."/>
            <person name="An Y."/>
            <person name="Searle S."/>
            <person name="Herrero J."/>
            <person name="Groenen M.A."/>
            <person name="Crooijmans R.P."/>
            <person name="Faraut T."/>
            <person name="Cai Q."/>
            <person name="Webster R.G."/>
            <person name="Aldridge J.R."/>
            <person name="Warren W.C."/>
            <person name="Bartschat S."/>
            <person name="Kehr S."/>
            <person name="Marz M."/>
            <person name="Stadler P.F."/>
            <person name="Smith J."/>
            <person name="Kraus R.H."/>
            <person name="Zhao Y."/>
            <person name="Ren L."/>
            <person name="Fei J."/>
            <person name="Morisson M."/>
            <person name="Kaiser P."/>
            <person name="Griffin D.K."/>
            <person name="Rao M."/>
            <person name="Pitel F."/>
            <person name="Wang J."/>
            <person name="Li N."/>
        </authorList>
    </citation>
    <scope>NUCLEOTIDE SEQUENCE [LARGE SCALE GENOMIC DNA]</scope>
</reference>
<evidence type="ECO:0000313" key="10">
    <source>
        <dbReference type="EMBL" id="EOA93146.1"/>
    </source>
</evidence>
<dbReference type="GO" id="GO:0004674">
    <property type="term" value="F:protein serine/threonine kinase activity"/>
    <property type="evidence" value="ECO:0007669"/>
    <property type="project" value="UniProtKB-KW"/>
</dbReference>
<keyword evidence="3" id="KW-0808">Transferase</keyword>
<evidence type="ECO:0000259" key="9">
    <source>
        <dbReference type="Pfam" id="PF12202"/>
    </source>
</evidence>
<dbReference type="GO" id="GO:0005524">
    <property type="term" value="F:ATP binding"/>
    <property type="evidence" value="ECO:0007669"/>
    <property type="project" value="UniProtKB-KW"/>
</dbReference>
<keyword evidence="6" id="KW-0067">ATP-binding</keyword>
<accession>R0J865</accession>
<feature type="domain" description="Serine/threonine-protein kinase OSR1/WNK CCT" evidence="9">
    <location>
        <begin position="39"/>
        <end position="82"/>
    </location>
</feature>
<evidence type="ECO:0000256" key="2">
    <source>
        <dbReference type="ARBA" id="ARBA00022527"/>
    </source>
</evidence>
<sequence>MDKDERYTIQDLLEHSFFQEDTGVHVELAEEDDGVKSGLKLWLRMDDTKKLHGKYKDNNAIEFLFELYKDVAEEVAQEMVGAAGHGFWGGTMACWGAPRRLLRALLPHR</sequence>
<dbReference type="AlphaFoldDB" id="R0J865"/>
<evidence type="ECO:0000256" key="5">
    <source>
        <dbReference type="ARBA" id="ARBA00022777"/>
    </source>
</evidence>
<gene>
    <name evidence="10" type="ORF">Anapl_17489</name>
</gene>
<dbReference type="EMBL" id="KB748353">
    <property type="protein sequence ID" value="EOA93146.1"/>
    <property type="molecule type" value="Genomic_DNA"/>
</dbReference>
<dbReference type="Proteomes" id="UP000296049">
    <property type="component" value="Unassembled WGS sequence"/>
</dbReference>
<evidence type="ECO:0000256" key="3">
    <source>
        <dbReference type="ARBA" id="ARBA00022679"/>
    </source>
</evidence>
<evidence type="ECO:0000256" key="7">
    <source>
        <dbReference type="ARBA" id="ARBA00047899"/>
    </source>
</evidence>
<name>R0J865_ANAPL</name>
<dbReference type="Pfam" id="PF12202">
    <property type="entry name" value="OSR1_C"/>
    <property type="match status" value="1"/>
</dbReference>
<comment type="catalytic activity">
    <reaction evidence="7">
        <text>L-threonyl-[protein] + ATP = O-phospho-L-threonyl-[protein] + ADP + H(+)</text>
        <dbReference type="Rhea" id="RHEA:46608"/>
        <dbReference type="Rhea" id="RHEA-COMP:11060"/>
        <dbReference type="Rhea" id="RHEA-COMP:11605"/>
        <dbReference type="ChEBI" id="CHEBI:15378"/>
        <dbReference type="ChEBI" id="CHEBI:30013"/>
        <dbReference type="ChEBI" id="CHEBI:30616"/>
        <dbReference type="ChEBI" id="CHEBI:61977"/>
        <dbReference type="ChEBI" id="CHEBI:456216"/>
        <dbReference type="EC" id="2.7.11.1"/>
    </reaction>
</comment>
<evidence type="ECO:0000256" key="6">
    <source>
        <dbReference type="ARBA" id="ARBA00022840"/>
    </source>
</evidence>
<dbReference type="EC" id="2.7.11.1" evidence="1"/>
<dbReference type="PANTHER" id="PTHR13902">
    <property type="entry name" value="SERINE/THREONINE-PROTEIN KINASE WNK WITH NO LYSINE -RELATED"/>
    <property type="match status" value="1"/>
</dbReference>